<evidence type="ECO:0000256" key="3">
    <source>
        <dbReference type="ARBA" id="ARBA00022884"/>
    </source>
</evidence>
<dbReference type="GO" id="GO:0006412">
    <property type="term" value="P:translation"/>
    <property type="evidence" value="ECO:0007669"/>
    <property type="project" value="UniProtKB-UniRule"/>
</dbReference>
<dbReference type="GO" id="GO:0003735">
    <property type="term" value="F:structural constituent of ribosome"/>
    <property type="evidence" value="ECO:0007669"/>
    <property type="project" value="InterPro"/>
</dbReference>
<name>A0A6N8U728_9FIRM</name>
<dbReference type="Gene3D" id="3.30.70.330">
    <property type="match status" value="1"/>
</dbReference>
<keyword evidence="8" id="KW-1185">Reference proteome</keyword>
<dbReference type="Pfam" id="PF00276">
    <property type="entry name" value="Ribosomal_L23"/>
    <property type="match status" value="1"/>
</dbReference>
<evidence type="ECO:0000256" key="2">
    <source>
        <dbReference type="ARBA" id="ARBA00022730"/>
    </source>
</evidence>
<dbReference type="Proteomes" id="UP000434036">
    <property type="component" value="Unassembled WGS sequence"/>
</dbReference>
<gene>
    <name evidence="6 7" type="primary">rplW</name>
    <name evidence="7" type="ORF">GSF08_08490</name>
</gene>
<dbReference type="RefSeq" id="WP_160625409.1">
    <property type="nucleotide sequence ID" value="NZ_WUUQ01000003.1"/>
</dbReference>
<dbReference type="EMBL" id="WUUQ01000003">
    <property type="protein sequence ID" value="MXQ73978.1"/>
    <property type="molecule type" value="Genomic_DNA"/>
</dbReference>
<dbReference type="GO" id="GO:0019843">
    <property type="term" value="F:rRNA binding"/>
    <property type="evidence" value="ECO:0007669"/>
    <property type="project" value="UniProtKB-UniRule"/>
</dbReference>
<comment type="subunit">
    <text evidence="6">Part of the 50S ribosomal subunit. Contacts protein L29, and trigger factor when it is bound to the ribosome.</text>
</comment>
<evidence type="ECO:0000256" key="5">
    <source>
        <dbReference type="ARBA" id="ARBA00023274"/>
    </source>
</evidence>
<reference evidence="7 8" key="1">
    <citation type="submission" date="2019-12" db="EMBL/GenBank/DDBJ databases">
        <authorList>
            <person name="Yang R."/>
        </authorList>
    </citation>
    <scope>NUCLEOTIDE SEQUENCE [LARGE SCALE GENOMIC DNA]</scope>
    <source>
        <strain evidence="7 8">DONG20-135</strain>
    </source>
</reference>
<dbReference type="InterPro" id="IPR012678">
    <property type="entry name" value="Ribosomal_uL23/eL15/eS24_sf"/>
</dbReference>
<dbReference type="FunFam" id="3.30.70.330:FF:000001">
    <property type="entry name" value="50S ribosomal protein L23"/>
    <property type="match status" value="1"/>
</dbReference>
<keyword evidence="5 6" id="KW-0687">Ribonucleoprotein</keyword>
<sequence length="100" mass="11235">MNNYRDIIVRPIITEKTMKYMDAENKVTFEVKKGSNKTLIKQAVEAIFGVDVVKVNVVNCKPKKKRMGKYIGTTNAVRKAIVTIAEGQDINLFGEEEAAE</sequence>
<protein>
    <recommendedName>
        <fullName evidence="6">Large ribosomal subunit protein uL23</fullName>
    </recommendedName>
</protein>
<dbReference type="InterPro" id="IPR013025">
    <property type="entry name" value="Ribosomal_uL23-like"/>
</dbReference>
<dbReference type="SUPFAM" id="SSF54189">
    <property type="entry name" value="Ribosomal proteins S24e, L23 and L15e"/>
    <property type="match status" value="1"/>
</dbReference>
<evidence type="ECO:0000313" key="8">
    <source>
        <dbReference type="Proteomes" id="UP000434036"/>
    </source>
</evidence>
<dbReference type="InterPro" id="IPR012677">
    <property type="entry name" value="Nucleotide-bd_a/b_plait_sf"/>
</dbReference>
<accession>A0A6N8U728</accession>
<organism evidence="7 8">
    <name type="scientific">Copranaerobaculum intestinale</name>
    <dbReference type="NCBI Taxonomy" id="2692629"/>
    <lineage>
        <taxon>Bacteria</taxon>
        <taxon>Bacillati</taxon>
        <taxon>Bacillota</taxon>
        <taxon>Erysipelotrichia</taxon>
        <taxon>Erysipelotrichales</taxon>
        <taxon>Erysipelotrichaceae</taxon>
        <taxon>Copranaerobaculum</taxon>
    </lineage>
</organism>
<evidence type="ECO:0000256" key="1">
    <source>
        <dbReference type="ARBA" id="ARBA00006700"/>
    </source>
</evidence>
<keyword evidence="3 6" id="KW-0694">RNA-binding</keyword>
<dbReference type="PANTHER" id="PTHR11620">
    <property type="entry name" value="60S RIBOSOMAL PROTEIN L23A"/>
    <property type="match status" value="1"/>
</dbReference>
<dbReference type="NCBIfam" id="NF004363">
    <property type="entry name" value="PRK05738.2-4"/>
    <property type="match status" value="1"/>
</dbReference>
<dbReference type="GO" id="GO:1990904">
    <property type="term" value="C:ribonucleoprotein complex"/>
    <property type="evidence" value="ECO:0007669"/>
    <property type="project" value="UniProtKB-KW"/>
</dbReference>
<keyword evidence="4 6" id="KW-0689">Ribosomal protein</keyword>
<dbReference type="HAMAP" id="MF_01369_B">
    <property type="entry name" value="Ribosomal_uL23_B"/>
    <property type="match status" value="1"/>
</dbReference>
<dbReference type="GO" id="GO:0005840">
    <property type="term" value="C:ribosome"/>
    <property type="evidence" value="ECO:0007669"/>
    <property type="project" value="UniProtKB-KW"/>
</dbReference>
<proteinExistence type="inferred from homology"/>
<comment type="caution">
    <text evidence="7">The sequence shown here is derived from an EMBL/GenBank/DDBJ whole genome shotgun (WGS) entry which is preliminary data.</text>
</comment>
<comment type="similarity">
    <text evidence="1 6">Belongs to the universal ribosomal protein uL23 family.</text>
</comment>
<evidence type="ECO:0000313" key="7">
    <source>
        <dbReference type="EMBL" id="MXQ73978.1"/>
    </source>
</evidence>
<dbReference type="NCBIfam" id="NF004359">
    <property type="entry name" value="PRK05738.1-3"/>
    <property type="match status" value="1"/>
</dbReference>
<reference evidence="7 8" key="2">
    <citation type="submission" date="2020-01" db="EMBL/GenBank/DDBJ databases">
        <title>Clostridiaceae sp. nov. isolated from the gut of human by culturomics.</title>
        <authorList>
            <person name="Chang Y."/>
        </authorList>
    </citation>
    <scope>NUCLEOTIDE SEQUENCE [LARGE SCALE GENOMIC DNA]</scope>
    <source>
        <strain evidence="7 8">DONG20-135</strain>
    </source>
</reference>
<keyword evidence="2 6" id="KW-0699">rRNA-binding</keyword>
<comment type="function">
    <text evidence="6">One of the early assembly proteins it binds 23S rRNA. One of the proteins that surrounds the polypeptide exit tunnel on the outside of the ribosome. Forms the main docking site for trigger factor binding to the ribosome.</text>
</comment>
<dbReference type="AlphaFoldDB" id="A0A6N8U728"/>
<evidence type="ECO:0000256" key="6">
    <source>
        <dbReference type="HAMAP-Rule" id="MF_01369"/>
    </source>
</evidence>
<evidence type="ECO:0000256" key="4">
    <source>
        <dbReference type="ARBA" id="ARBA00022980"/>
    </source>
</evidence>